<name>A0A060R7G5_9BACT</name>
<dbReference type="EMBL" id="HG934468">
    <property type="protein sequence ID" value="CDN31211.1"/>
    <property type="molecule type" value="Genomic_DNA"/>
</dbReference>
<evidence type="ECO:0000259" key="7">
    <source>
        <dbReference type="Pfam" id="PF02836"/>
    </source>
</evidence>
<organism evidence="9 10">
    <name type="scientific">Mucinivorans hirudinis</name>
    <dbReference type="NCBI Taxonomy" id="1433126"/>
    <lineage>
        <taxon>Bacteria</taxon>
        <taxon>Pseudomonadati</taxon>
        <taxon>Bacteroidota</taxon>
        <taxon>Bacteroidia</taxon>
        <taxon>Bacteroidales</taxon>
        <taxon>Rikenellaceae</taxon>
        <taxon>Mucinivorans</taxon>
    </lineage>
</organism>
<dbReference type="SUPFAM" id="SSF51445">
    <property type="entry name" value="(Trans)glycosidases"/>
    <property type="match status" value="1"/>
</dbReference>
<dbReference type="AlphaFoldDB" id="A0A060R7G5"/>
<feature type="domain" description="Glycoside hydrolase family 2 catalytic" evidence="7">
    <location>
        <begin position="319"/>
        <end position="451"/>
    </location>
</feature>
<proteinExistence type="inferred from homology"/>
<dbReference type="Proteomes" id="UP000027616">
    <property type="component" value="Chromosome I"/>
</dbReference>
<evidence type="ECO:0000256" key="3">
    <source>
        <dbReference type="ARBA" id="ARBA00023295"/>
    </source>
</evidence>
<feature type="signal peptide" evidence="5">
    <location>
        <begin position="1"/>
        <end position="19"/>
    </location>
</feature>
<gene>
    <name evidence="9" type="ORF">BN938_1116</name>
</gene>
<feature type="domain" description="Glycosyl hydrolases family 2 sugar binding" evidence="8">
    <location>
        <begin position="83"/>
        <end position="194"/>
    </location>
</feature>
<comment type="similarity">
    <text evidence="1">Belongs to the glycosyl hydrolase 2 family.</text>
</comment>
<dbReference type="InterPro" id="IPR036156">
    <property type="entry name" value="Beta-gal/glucu_dom_sf"/>
</dbReference>
<dbReference type="PATRIC" id="fig|1433126.3.peg.1110"/>
<dbReference type="OrthoDB" id="9801077at2"/>
<dbReference type="InterPro" id="IPR006103">
    <property type="entry name" value="Glyco_hydro_2_cat"/>
</dbReference>
<feature type="chain" id="PRO_5001590663" evidence="5">
    <location>
        <begin position="20"/>
        <end position="868"/>
    </location>
</feature>
<evidence type="ECO:0000256" key="4">
    <source>
        <dbReference type="SAM" id="MobiDB-lite"/>
    </source>
</evidence>
<dbReference type="Gene3D" id="2.60.40.10">
    <property type="entry name" value="Immunoglobulins"/>
    <property type="match status" value="2"/>
</dbReference>
<dbReference type="GO" id="GO:0005975">
    <property type="term" value="P:carbohydrate metabolic process"/>
    <property type="evidence" value="ECO:0007669"/>
    <property type="project" value="InterPro"/>
</dbReference>
<dbReference type="InterPro" id="IPR017853">
    <property type="entry name" value="GH"/>
</dbReference>
<dbReference type="InterPro" id="IPR051913">
    <property type="entry name" value="GH2_Domain-Containing"/>
</dbReference>
<dbReference type="PANTHER" id="PTHR42732:SF1">
    <property type="entry name" value="BETA-MANNOSIDASE"/>
    <property type="match status" value="1"/>
</dbReference>
<evidence type="ECO:0000256" key="2">
    <source>
        <dbReference type="ARBA" id="ARBA00022801"/>
    </source>
</evidence>
<dbReference type="Gene3D" id="3.20.20.80">
    <property type="entry name" value="Glycosidases"/>
    <property type="match status" value="1"/>
</dbReference>
<dbReference type="InterPro" id="IPR006104">
    <property type="entry name" value="Glyco_hydro_2_N"/>
</dbReference>
<evidence type="ECO:0000313" key="9">
    <source>
        <dbReference type="EMBL" id="CDN31211.1"/>
    </source>
</evidence>
<protein>
    <submittedName>
        <fullName evidence="9">Beta-galactosidase</fullName>
        <ecNumber evidence="9">3.2.1.23</ecNumber>
    </submittedName>
</protein>
<evidence type="ECO:0000313" key="10">
    <source>
        <dbReference type="Proteomes" id="UP000027616"/>
    </source>
</evidence>
<dbReference type="InterPro" id="IPR008979">
    <property type="entry name" value="Galactose-bd-like_sf"/>
</dbReference>
<dbReference type="Pfam" id="PF02836">
    <property type="entry name" value="Glyco_hydro_2_C"/>
    <property type="match status" value="1"/>
</dbReference>
<keyword evidence="3 9" id="KW-0326">Glycosidase</keyword>
<evidence type="ECO:0000259" key="8">
    <source>
        <dbReference type="Pfam" id="PF02837"/>
    </source>
</evidence>
<dbReference type="eggNOG" id="COG3250">
    <property type="taxonomic scope" value="Bacteria"/>
</dbReference>
<reference evidence="9 10" key="1">
    <citation type="journal article" date="2015" name="Genome Announc.">
        <title>Complete Genome Sequence of the Novel Leech Symbiont Mucinivorans hirudinis M3T.</title>
        <authorList>
            <person name="Nelson M.C."/>
            <person name="Bomar L."/>
            <person name="Graf J."/>
        </authorList>
    </citation>
    <scope>NUCLEOTIDE SEQUENCE [LARGE SCALE GENOMIC DNA]</scope>
    <source>
        <strain evidence="10">M3</strain>
    </source>
</reference>
<evidence type="ECO:0000259" key="6">
    <source>
        <dbReference type="Pfam" id="PF00703"/>
    </source>
</evidence>
<sequence length="868" mass="98085">MKRLTLIIVILAFALSARAQIEFSTAGFFPLEGSPRTVESMNPAWRFHKGAAEGAHKVDYNDRGWEVVNLPDGLEILPAEASGNANYRGQAWYRKHFTLSKQKFEGKRLVLYFEAIMGKSKIWVNGELAGEHYGGFLPIPLDITNLVKLGEKNVIAVWADNADDPMYPPGKPQGVLDFCYFGGIYRDCWLIATPKTYITDANMMGKVAGGGLLVSYAGVSDEQATVNLSLNLTNETAKNESGTIEFELAKGVAKFVKFDLKKGENKTFSTSVVVNNPRLWSPDEPNLYDMKVVVKDARGKVIDGYRKKIGVRTFEFNIDKGFILNGKEYPRKLLGANRHQDFALVGNALSNNLHWRDVEKLKGAGMDIIRNAHYPQDPAFMDACDALGMFVIENTPGWQFWNAEPIFAQRVYDDIRQMVRRDRNNPSVIMWEPILNETWYPDDFAQNVHNIIKEEMPYAPNYTVSDSEARGSQHLDMFFSHPKTGNPNSAFKEEEVHKVMFTREFGDNVDDWNSHNSPSRVAVQWGEIPQIIQAQGYAKPSYPYTSIDALYRTERYHVGGTLWHSFDHQRGYHPDPFYGGIMTAFRRPKFSYYMFQSQALHREPMVFIANIMSPFSPEDVTVYSNCEQVRLYTQTGDTIRYYNRPKRDLLGGEGMPAPVIAFSKAFNVMNDKALTRARKHNQSFLLAEGYNDGKLVATHRVTPSRRPTQVKLLVDTLSAVPVADGGDLVVLVAQVTDDNGVVKRLNNFYIDFEVEGEATLVSDEAAVVPVLWGEAVTILRTTTTPGKVKVKASVYLEGDNKPKTAELQFETVTPLQSMIYDKAEEVVVGKTLINKRLSNSALTPSQREELERRLKEVERQQDEFGEKR</sequence>
<dbReference type="SUPFAM" id="SSF49303">
    <property type="entry name" value="beta-Galactosidase/glucuronidase domain"/>
    <property type="match status" value="1"/>
</dbReference>
<keyword evidence="2 9" id="KW-0378">Hydrolase</keyword>
<dbReference type="InterPro" id="IPR006102">
    <property type="entry name" value="Ig-like_GH2"/>
</dbReference>
<dbReference type="InterPro" id="IPR013783">
    <property type="entry name" value="Ig-like_fold"/>
</dbReference>
<feature type="region of interest" description="Disordered" evidence="4">
    <location>
        <begin position="841"/>
        <end position="868"/>
    </location>
</feature>
<dbReference type="Gene3D" id="2.60.120.260">
    <property type="entry name" value="Galactose-binding domain-like"/>
    <property type="match status" value="1"/>
</dbReference>
<dbReference type="EC" id="3.2.1.23" evidence="9"/>
<dbReference type="Pfam" id="PF02837">
    <property type="entry name" value="Glyco_hydro_2_N"/>
    <property type="match status" value="1"/>
</dbReference>
<dbReference type="HOGENOM" id="CLU_006501_5_1_10"/>
<dbReference type="KEGG" id="rbc:BN938_1116"/>
<keyword evidence="10" id="KW-1185">Reference proteome</keyword>
<dbReference type="STRING" id="1433126.BN938_1116"/>
<dbReference type="Pfam" id="PF00703">
    <property type="entry name" value="Glyco_hydro_2"/>
    <property type="match status" value="1"/>
</dbReference>
<dbReference type="PANTHER" id="PTHR42732">
    <property type="entry name" value="BETA-GALACTOSIDASE"/>
    <property type="match status" value="1"/>
</dbReference>
<dbReference type="SUPFAM" id="SSF49785">
    <property type="entry name" value="Galactose-binding domain-like"/>
    <property type="match status" value="1"/>
</dbReference>
<accession>A0A060R7G5</accession>
<keyword evidence="5" id="KW-0732">Signal</keyword>
<feature type="compositionally biased region" description="Basic and acidic residues" evidence="4">
    <location>
        <begin position="846"/>
        <end position="868"/>
    </location>
</feature>
<evidence type="ECO:0000256" key="1">
    <source>
        <dbReference type="ARBA" id="ARBA00007401"/>
    </source>
</evidence>
<feature type="domain" description="Glycoside hydrolase family 2 immunoglobulin-like beta-sandwich" evidence="6">
    <location>
        <begin position="220"/>
        <end position="312"/>
    </location>
</feature>
<evidence type="ECO:0000256" key="5">
    <source>
        <dbReference type="SAM" id="SignalP"/>
    </source>
</evidence>
<dbReference type="GO" id="GO:0004565">
    <property type="term" value="F:beta-galactosidase activity"/>
    <property type="evidence" value="ECO:0007669"/>
    <property type="project" value="UniProtKB-EC"/>
</dbReference>